<accession>A0A0F4QLZ9</accession>
<name>A0A0F4QLZ9_9GAMM</name>
<dbReference type="OrthoDB" id="7465087at2"/>
<sequence>MKSNFPPCVYAETLLELPNLSASDTHVAEQYLPMIVEYYKQSLLTHQKALSYLETVYGISSAVALEHSIGYSDRSLGLELPSAKDNAGEILRGSLKRLRVFKGTGHEAFRGCIVVPVMSGDSIAGFYAERINRVCRKAKSQYFVRLYPHCLFATSQCDDHPEVYLCASPLLAIQLTESIHQPAFATDHSFNARDEDCAYLAGAGVDRVIVVAQSHTAPEHLKQLTRRLKKFDLKYRKIDNFTEVVYGTA</sequence>
<dbReference type="Gene3D" id="3.90.980.10">
    <property type="entry name" value="DNA primase, catalytic core, N-terminal domain"/>
    <property type="match status" value="1"/>
</dbReference>
<organism evidence="1 2">
    <name type="scientific">Pseudoalteromonas rubra</name>
    <dbReference type="NCBI Taxonomy" id="43658"/>
    <lineage>
        <taxon>Bacteria</taxon>
        <taxon>Pseudomonadati</taxon>
        <taxon>Pseudomonadota</taxon>
        <taxon>Gammaproteobacteria</taxon>
        <taxon>Alteromonadales</taxon>
        <taxon>Pseudoalteromonadaceae</taxon>
        <taxon>Pseudoalteromonas</taxon>
    </lineage>
</organism>
<dbReference type="RefSeq" id="WP_046005453.1">
    <property type="nucleotide sequence ID" value="NZ_JXYA01000027.1"/>
</dbReference>
<proteinExistence type="predicted"/>
<protein>
    <submittedName>
        <fullName evidence="1">Uncharacterized protein</fullName>
    </submittedName>
</protein>
<dbReference type="PATRIC" id="fig|43658.5.peg.2802"/>
<comment type="caution">
    <text evidence="1">The sequence shown here is derived from an EMBL/GenBank/DDBJ whole genome shotgun (WGS) entry which is preliminary data.</text>
</comment>
<gene>
    <name evidence="1" type="ORF">TW77_13250</name>
</gene>
<reference evidence="1 2" key="1">
    <citation type="journal article" date="2015" name="BMC Genomics">
        <title>Genome mining reveals unlocked bioactive potential of marine Gram-negative bacteria.</title>
        <authorList>
            <person name="Machado H."/>
            <person name="Sonnenschein E.C."/>
            <person name="Melchiorsen J."/>
            <person name="Gram L."/>
        </authorList>
    </citation>
    <scope>NUCLEOTIDE SEQUENCE [LARGE SCALE GENOMIC DNA]</scope>
    <source>
        <strain evidence="1 2">S2471</strain>
    </source>
</reference>
<dbReference type="Proteomes" id="UP000033452">
    <property type="component" value="Unassembled WGS sequence"/>
</dbReference>
<evidence type="ECO:0000313" key="2">
    <source>
        <dbReference type="Proteomes" id="UP000033452"/>
    </source>
</evidence>
<dbReference type="AlphaFoldDB" id="A0A0F4QLZ9"/>
<evidence type="ECO:0000313" key="1">
    <source>
        <dbReference type="EMBL" id="KJZ08364.1"/>
    </source>
</evidence>
<keyword evidence="2" id="KW-1185">Reference proteome</keyword>
<dbReference type="InterPro" id="IPR037068">
    <property type="entry name" value="DNA_primase_core_N_sf"/>
</dbReference>
<dbReference type="EMBL" id="JXYA01000027">
    <property type="protein sequence ID" value="KJZ08364.1"/>
    <property type="molecule type" value="Genomic_DNA"/>
</dbReference>